<proteinExistence type="predicted"/>
<protein>
    <submittedName>
        <fullName evidence="1">Uncharacterized protein</fullName>
    </submittedName>
</protein>
<name>A0ABU3GSG2_9SPHI</name>
<evidence type="ECO:0000313" key="2">
    <source>
        <dbReference type="Proteomes" id="UP001258315"/>
    </source>
</evidence>
<reference evidence="2" key="1">
    <citation type="submission" date="2023-07" db="EMBL/GenBank/DDBJ databases">
        <title>Functional and genomic diversity of the sorghum phyllosphere microbiome.</title>
        <authorList>
            <person name="Shade A."/>
        </authorList>
    </citation>
    <scope>NUCLEOTIDE SEQUENCE [LARGE SCALE GENOMIC DNA]</scope>
    <source>
        <strain evidence="2">SORGH_AS_0422</strain>
    </source>
</reference>
<dbReference type="EMBL" id="JAVLVU010000001">
    <property type="protein sequence ID" value="MDT3402699.1"/>
    <property type="molecule type" value="Genomic_DNA"/>
</dbReference>
<keyword evidence="2" id="KW-1185">Reference proteome</keyword>
<sequence length="175" mass="19791">MSKSAWLVIALFMIIVLAFTLSVRTGYNLVLPVTASHQSESIKAGQDNNSVKLFSNIDFKKGNWAAYLVLKNEDWQGLHPSILKRTCLKTTDKHVLNYMQNNWQFKVSDADIATVSSSFYLLHDGKIVYETAIVLDAVHQGLQNAQYGWMEPVKPDALIKVCSQFKPVYWPVVIL</sequence>
<accession>A0ABU3GSG2</accession>
<comment type="caution">
    <text evidence="1">The sequence shown here is derived from an EMBL/GenBank/DDBJ whole genome shotgun (WGS) entry which is preliminary data.</text>
</comment>
<organism evidence="1 2">
    <name type="scientific">Mucilaginibacter terrae</name>
    <dbReference type="NCBI Taxonomy" id="1955052"/>
    <lineage>
        <taxon>Bacteria</taxon>
        <taxon>Pseudomonadati</taxon>
        <taxon>Bacteroidota</taxon>
        <taxon>Sphingobacteriia</taxon>
        <taxon>Sphingobacteriales</taxon>
        <taxon>Sphingobacteriaceae</taxon>
        <taxon>Mucilaginibacter</taxon>
    </lineage>
</organism>
<evidence type="ECO:0000313" key="1">
    <source>
        <dbReference type="EMBL" id="MDT3402699.1"/>
    </source>
</evidence>
<dbReference type="Proteomes" id="UP001258315">
    <property type="component" value="Unassembled WGS sequence"/>
</dbReference>
<gene>
    <name evidence="1" type="ORF">QE417_001771</name>
</gene>
<dbReference type="RefSeq" id="WP_311949374.1">
    <property type="nucleotide sequence ID" value="NZ_JAVLVU010000001.1"/>
</dbReference>